<protein>
    <submittedName>
        <fullName evidence="1">Uncharacterized protein</fullName>
    </submittedName>
</protein>
<dbReference type="Proteomes" id="UP000054565">
    <property type="component" value="Unassembled WGS sequence"/>
</dbReference>
<dbReference type="EMBL" id="DS028098">
    <property type="protein sequence ID" value="KMP09013.1"/>
    <property type="molecule type" value="Genomic_DNA"/>
</dbReference>
<name>A0A0J6YPZ8_COCIT</name>
<organism evidence="1 2">
    <name type="scientific">Coccidioides immitis RMSCC 2394</name>
    <dbReference type="NCBI Taxonomy" id="404692"/>
    <lineage>
        <taxon>Eukaryota</taxon>
        <taxon>Fungi</taxon>
        <taxon>Dikarya</taxon>
        <taxon>Ascomycota</taxon>
        <taxon>Pezizomycotina</taxon>
        <taxon>Eurotiomycetes</taxon>
        <taxon>Eurotiomycetidae</taxon>
        <taxon>Onygenales</taxon>
        <taxon>Onygenaceae</taxon>
        <taxon>Coccidioides</taxon>
    </lineage>
</organism>
<sequence length="122" mass="12722">MKSAVGEGVSLGCSRGNRTRVGGDTLEAVTVRGISTVTTPFSQPTRGPALDVNIAILFIPANGKSMRGLPSQEAKEDNGEPTASTLTGYLMTGTMRAYAHIHPSIHPSVEVVGMRAAANNSR</sequence>
<reference evidence="2" key="1">
    <citation type="journal article" date="2010" name="Genome Res.">
        <title>Population genomic sequencing of Coccidioides fungi reveals recent hybridization and transposon control.</title>
        <authorList>
            <person name="Neafsey D.E."/>
            <person name="Barker B.M."/>
            <person name="Sharpton T.J."/>
            <person name="Stajich J.E."/>
            <person name="Park D.J."/>
            <person name="Whiston E."/>
            <person name="Hung C.-Y."/>
            <person name="McMahan C."/>
            <person name="White J."/>
            <person name="Sykes S."/>
            <person name="Heiman D."/>
            <person name="Young S."/>
            <person name="Zeng Q."/>
            <person name="Abouelleil A."/>
            <person name="Aftuck L."/>
            <person name="Bessette D."/>
            <person name="Brown A."/>
            <person name="FitzGerald M."/>
            <person name="Lui A."/>
            <person name="Macdonald J.P."/>
            <person name="Priest M."/>
            <person name="Orbach M.J."/>
            <person name="Galgiani J.N."/>
            <person name="Kirkland T.N."/>
            <person name="Cole G.T."/>
            <person name="Birren B.W."/>
            <person name="Henn M.R."/>
            <person name="Taylor J.W."/>
            <person name="Rounsley S.D."/>
        </authorList>
    </citation>
    <scope>NUCLEOTIDE SEQUENCE [LARGE SCALE GENOMIC DNA]</scope>
    <source>
        <strain evidence="2">RMSCC 2394</strain>
    </source>
</reference>
<evidence type="ECO:0000313" key="1">
    <source>
        <dbReference type="EMBL" id="KMP09013.1"/>
    </source>
</evidence>
<accession>A0A0J6YPZ8</accession>
<dbReference type="AlphaFoldDB" id="A0A0J6YPZ8"/>
<proteinExistence type="predicted"/>
<evidence type="ECO:0000313" key="2">
    <source>
        <dbReference type="Proteomes" id="UP000054565"/>
    </source>
</evidence>
<gene>
    <name evidence="1" type="ORF">CIRG_08694</name>
</gene>